<accession>A0ABP1J068</accession>
<dbReference type="InterPro" id="IPR025875">
    <property type="entry name" value="Leu-rich_rpt_4"/>
</dbReference>
<dbReference type="SMART" id="SM00365">
    <property type="entry name" value="LRR_SD22"/>
    <property type="match status" value="9"/>
</dbReference>
<keyword evidence="1" id="KW-0433">Leucine-rich repeat</keyword>
<keyword evidence="2" id="KW-0677">Repeat</keyword>
<dbReference type="Pfam" id="PF12799">
    <property type="entry name" value="LRR_4"/>
    <property type="match status" value="1"/>
</dbReference>
<dbReference type="Proteomes" id="UP001642409">
    <property type="component" value="Unassembled WGS sequence"/>
</dbReference>
<keyword evidence="4" id="KW-1185">Reference proteome</keyword>
<sequence length="572" mass="66224">MTSSQLLKWQKINSIDEFESLGQSSSQQIWVENIALNQLNSIPSLLNVTHLTIRNCALTSIQDISQMEQLVELDLSQNTIKYHVSELGALTKLKILNVQSNEIFRIDLIEWQKLEQLQSLNISDNEILFCEPLKDLDIKELKCDSNKLVDLEFIIKMKNYKFDWIINYSRGNNPKFATLKDFQEYLGSNFKQAAKELMHSNKSKQDQTNILIDYIQQCNIIKLSNLVNGKSLTLENEKITNIQFTDILNIKKLIVNNCQRLQFLKTPVNITSLTINNCLDIYNINGIGQMKQLTYLNLNQNSILLIEPVSQLNNLTSFSAKSNYIQDSFTLSPKLQKGVKAQKIPSNDVYQEYLRSINSDISVQKLKDELYDGKMHSKFKNKISQNKIFQNKLNIKSDSELNSLQFTDSLNMHELKIESCKNASFAKRTPTKITKLVVIGKCDLDGIENMNQIIYLDLQKNNIYKIQMLANLQQLKILFVNQNKISDISIIQKLNQLKFLDLSRNRIESINGVEDLKNLEQLYLSQNYIKNIQPLTNLTQLEQLDLRDNQILDYNALKVHPNIRKYKLDKIQ</sequence>
<dbReference type="PANTHER" id="PTHR46652">
    <property type="entry name" value="LEUCINE-RICH REPEAT AND IQ DOMAIN-CONTAINING PROTEIN 1-RELATED"/>
    <property type="match status" value="1"/>
</dbReference>
<dbReference type="InterPro" id="IPR003591">
    <property type="entry name" value="Leu-rich_rpt_typical-subtyp"/>
</dbReference>
<evidence type="ECO:0000256" key="2">
    <source>
        <dbReference type="ARBA" id="ARBA00022737"/>
    </source>
</evidence>
<reference evidence="3 4" key="1">
    <citation type="submission" date="2024-07" db="EMBL/GenBank/DDBJ databases">
        <authorList>
            <person name="Akdeniz Z."/>
        </authorList>
    </citation>
    <scope>NUCLEOTIDE SEQUENCE [LARGE SCALE GENOMIC DNA]</scope>
</reference>
<protein>
    <recommendedName>
        <fullName evidence="5">Leucine rich repeat protein</fullName>
    </recommendedName>
</protein>
<evidence type="ECO:0008006" key="5">
    <source>
        <dbReference type="Google" id="ProtNLM"/>
    </source>
</evidence>
<dbReference type="SUPFAM" id="SSF52058">
    <property type="entry name" value="L domain-like"/>
    <property type="match status" value="1"/>
</dbReference>
<dbReference type="InterPro" id="IPR001611">
    <property type="entry name" value="Leu-rich_rpt"/>
</dbReference>
<proteinExistence type="predicted"/>
<organism evidence="3 4">
    <name type="scientific">Hexamita inflata</name>
    <dbReference type="NCBI Taxonomy" id="28002"/>
    <lineage>
        <taxon>Eukaryota</taxon>
        <taxon>Metamonada</taxon>
        <taxon>Diplomonadida</taxon>
        <taxon>Hexamitidae</taxon>
        <taxon>Hexamitinae</taxon>
        <taxon>Hexamita</taxon>
    </lineage>
</organism>
<dbReference type="InterPro" id="IPR032675">
    <property type="entry name" value="LRR_dom_sf"/>
</dbReference>
<dbReference type="EMBL" id="CAXDID020000105">
    <property type="protein sequence ID" value="CAL6027548.1"/>
    <property type="molecule type" value="Genomic_DNA"/>
</dbReference>
<dbReference type="InterPro" id="IPR050836">
    <property type="entry name" value="SDS22/Internalin_LRR"/>
</dbReference>
<evidence type="ECO:0000313" key="4">
    <source>
        <dbReference type="Proteomes" id="UP001642409"/>
    </source>
</evidence>
<evidence type="ECO:0000256" key="1">
    <source>
        <dbReference type="ARBA" id="ARBA00022614"/>
    </source>
</evidence>
<comment type="caution">
    <text evidence="3">The sequence shown here is derived from an EMBL/GenBank/DDBJ whole genome shotgun (WGS) entry which is preliminary data.</text>
</comment>
<dbReference type="PANTHER" id="PTHR46652:SF3">
    <property type="entry name" value="LEUCINE-RICH REPEAT-CONTAINING PROTEIN 9"/>
    <property type="match status" value="1"/>
</dbReference>
<gene>
    <name evidence="3" type="ORF">HINF_LOCUS31376</name>
</gene>
<dbReference type="SMART" id="SM00369">
    <property type="entry name" value="LRR_TYP"/>
    <property type="match status" value="5"/>
</dbReference>
<dbReference type="PROSITE" id="PS51450">
    <property type="entry name" value="LRR"/>
    <property type="match status" value="5"/>
</dbReference>
<name>A0ABP1J068_9EUKA</name>
<dbReference type="Gene3D" id="3.80.10.10">
    <property type="entry name" value="Ribonuclease Inhibitor"/>
    <property type="match status" value="3"/>
</dbReference>
<evidence type="ECO:0000313" key="3">
    <source>
        <dbReference type="EMBL" id="CAL6027548.1"/>
    </source>
</evidence>